<sequence length="106" mass="11445">MRGDFANAATGLRQGCIAAPLMLAACAPLTLGSDSQVERVRSGMSFRDVVAAIGPAQAFEQTRDNRLICTAHIYDETSEPRWIHVAYQEARVVRASDGHIGPECEA</sequence>
<reference evidence="1 2" key="1">
    <citation type="submission" date="2020-03" db="EMBL/GenBank/DDBJ databases">
        <title>Complete genome sequence of Monaibacterium sp. ALG8 with diverse plasmids.</title>
        <authorList>
            <person name="Sun C."/>
        </authorList>
    </citation>
    <scope>NUCLEOTIDE SEQUENCE [LARGE SCALE GENOMIC DNA]</scope>
    <source>
        <strain evidence="1 2">ALG8</strain>
    </source>
</reference>
<gene>
    <name evidence="1" type="ORF">G8E03_03815</name>
</gene>
<accession>A0A6G7VIN9</accession>
<keyword evidence="2" id="KW-1185">Reference proteome</keyword>
<protein>
    <recommendedName>
        <fullName evidence="3">Lipoprotein</fullName>
    </recommendedName>
</protein>
<evidence type="ECO:0000313" key="1">
    <source>
        <dbReference type="EMBL" id="QIK39963.1"/>
    </source>
</evidence>
<name>A0A6G7VIN9_9RHOB</name>
<dbReference type="PROSITE" id="PS51257">
    <property type="entry name" value="PROKAR_LIPOPROTEIN"/>
    <property type="match status" value="1"/>
</dbReference>
<evidence type="ECO:0008006" key="3">
    <source>
        <dbReference type="Google" id="ProtNLM"/>
    </source>
</evidence>
<dbReference type="Proteomes" id="UP000500791">
    <property type="component" value="Chromosome"/>
</dbReference>
<evidence type="ECO:0000313" key="2">
    <source>
        <dbReference type="Proteomes" id="UP000500791"/>
    </source>
</evidence>
<organism evidence="1 2">
    <name type="scientific">Pontivivens nitratireducens</name>
    <dbReference type="NCBI Taxonomy" id="2758038"/>
    <lineage>
        <taxon>Bacteria</taxon>
        <taxon>Pseudomonadati</taxon>
        <taxon>Pseudomonadota</taxon>
        <taxon>Alphaproteobacteria</taxon>
        <taxon>Rhodobacterales</taxon>
        <taxon>Paracoccaceae</taxon>
        <taxon>Pontivivens</taxon>
    </lineage>
</organism>
<dbReference type="AlphaFoldDB" id="A0A6G7VIN9"/>
<proteinExistence type="predicted"/>
<dbReference type="RefSeq" id="WP_166188843.1">
    <property type="nucleotide sequence ID" value="NZ_CP049811.1"/>
</dbReference>
<dbReference type="KEGG" id="mon:G8E03_03815"/>
<dbReference type="EMBL" id="CP049811">
    <property type="protein sequence ID" value="QIK39963.1"/>
    <property type="molecule type" value="Genomic_DNA"/>
</dbReference>